<proteinExistence type="predicted"/>
<organism evidence="1 2">
    <name type="scientific">Apiospora marii</name>
    <dbReference type="NCBI Taxonomy" id="335849"/>
    <lineage>
        <taxon>Eukaryota</taxon>
        <taxon>Fungi</taxon>
        <taxon>Dikarya</taxon>
        <taxon>Ascomycota</taxon>
        <taxon>Pezizomycotina</taxon>
        <taxon>Sordariomycetes</taxon>
        <taxon>Xylariomycetidae</taxon>
        <taxon>Amphisphaeriales</taxon>
        <taxon>Apiosporaceae</taxon>
        <taxon>Apiospora</taxon>
    </lineage>
</organism>
<evidence type="ECO:0008006" key="3">
    <source>
        <dbReference type="Google" id="ProtNLM"/>
    </source>
</evidence>
<accession>A0ABR1T455</accession>
<reference evidence="1 2" key="1">
    <citation type="submission" date="2023-01" db="EMBL/GenBank/DDBJ databases">
        <title>Analysis of 21 Apiospora genomes using comparative genomics revels a genus with tremendous synthesis potential of carbohydrate active enzymes and secondary metabolites.</title>
        <authorList>
            <person name="Sorensen T."/>
        </authorList>
    </citation>
    <scope>NUCLEOTIDE SEQUENCE [LARGE SCALE GENOMIC DNA]</scope>
    <source>
        <strain evidence="1 2">CBS 20057</strain>
    </source>
</reference>
<dbReference type="PANTHER" id="PTHR47843:SF2">
    <property type="entry name" value="BTB DOMAIN-CONTAINING PROTEIN"/>
    <property type="match status" value="1"/>
</dbReference>
<protein>
    <recommendedName>
        <fullName evidence="3">BTB domain-containing protein</fullName>
    </recommendedName>
</protein>
<dbReference type="Gene3D" id="3.30.710.10">
    <property type="entry name" value="Potassium Channel Kv1.1, Chain A"/>
    <property type="match status" value="1"/>
</dbReference>
<gene>
    <name evidence="1" type="ORF">PG991_000457</name>
</gene>
<evidence type="ECO:0000313" key="2">
    <source>
        <dbReference type="Proteomes" id="UP001396898"/>
    </source>
</evidence>
<sequence>MVTLSQSIAASGPFRFLVGPEKKEYMVHEHLVGRISRPLRALLNSGMEKSVRGVAEWPDVEEATFVRFFQFAYTGDFDVEVPTRPFPGSPKPPGSLSKNLPLKQLKLWKSFKTLYFPLNTRGSKWLLPDEAPASSFTEVFLAYAKLYVLADEKGIEGLADCSLGRLHNALSNFDLQKKGVDSVVSLAGYCFDHTCDKANRDGEQDRMRRMVCIYVACNLEVLWDSTDFQTIFAKHSEFSVGVVGLMAGKVSPFGGWSTPITA</sequence>
<dbReference type="Proteomes" id="UP001396898">
    <property type="component" value="Unassembled WGS sequence"/>
</dbReference>
<name>A0ABR1T455_9PEZI</name>
<comment type="caution">
    <text evidence="1">The sequence shown here is derived from an EMBL/GenBank/DDBJ whole genome shotgun (WGS) entry which is preliminary data.</text>
</comment>
<dbReference type="InterPro" id="IPR011333">
    <property type="entry name" value="SKP1/BTB/POZ_sf"/>
</dbReference>
<keyword evidence="2" id="KW-1185">Reference proteome</keyword>
<dbReference type="PANTHER" id="PTHR47843">
    <property type="entry name" value="BTB DOMAIN-CONTAINING PROTEIN-RELATED"/>
    <property type="match status" value="1"/>
</dbReference>
<dbReference type="EMBL" id="JAQQWI010000001">
    <property type="protein sequence ID" value="KAK8040669.1"/>
    <property type="molecule type" value="Genomic_DNA"/>
</dbReference>
<evidence type="ECO:0000313" key="1">
    <source>
        <dbReference type="EMBL" id="KAK8040669.1"/>
    </source>
</evidence>